<comment type="catalytic activity">
    <reaction evidence="10">
        <text>resolvin D1 + NAD(+) = 8-oxoresolvin D1 + NADH + H(+)</text>
        <dbReference type="Rhea" id="RHEA:50124"/>
        <dbReference type="ChEBI" id="CHEBI:15378"/>
        <dbReference type="ChEBI" id="CHEBI:57540"/>
        <dbReference type="ChEBI" id="CHEBI:57945"/>
        <dbReference type="ChEBI" id="CHEBI:132079"/>
        <dbReference type="ChEBI" id="CHEBI:132080"/>
    </reaction>
    <physiologicalReaction direction="left-to-right" evidence="10">
        <dbReference type="Rhea" id="RHEA:50125"/>
    </physiologicalReaction>
</comment>
<evidence type="ECO:0000256" key="1">
    <source>
        <dbReference type="ARBA" id="ARBA00006484"/>
    </source>
</evidence>
<dbReference type="Proteomes" id="UP001634394">
    <property type="component" value="Unassembled WGS sequence"/>
</dbReference>
<evidence type="ECO:0000256" key="3">
    <source>
        <dbReference type="ARBA" id="ARBA00038968"/>
    </source>
</evidence>
<comment type="similarity">
    <text evidence="1 22">Belongs to the short-chain dehydrogenases/reductases (SDR) family.</text>
</comment>
<dbReference type="Pfam" id="PF00106">
    <property type="entry name" value="adh_short"/>
    <property type="match status" value="1"/>
</dbReference>
<organism evidence="23 24">
    <name type="scientific">Sinanodonta woodiana</name>
    <name type="common">Chinese pond mussel</name>
    <name type="synonym">Anodonta woodiana</name>
    <dbReference type="NCBI Taxonomy" id="1069815"/>
    <lineage>
        <taxon>Eukaryota</taxon>
        <taxon>Metazoa</taxon>
        <taxon>Spiralia</taxon>
        <taxon>Lophotrochozoa</taxon>
        <taxon>Mollusca</taxon>
        <taxon>Bivalvia</taxon>
        <taxon>Autobranchia</taxon>
        <taxon>Heteroconchia</taxon>
        <taxon>Palaeoheterodonta</taxon>
        <taxon>Unionida</taxon>
        <taxon>Unionoidea</taxon>
        <taxon>Unionidae</taxon>
        <taxon>Unioninae</taxon>
        <taxon>Sinanodonta</taxon>
    </lineage>
</organism>
<evidence type="ECO:0000256" key="5">
    <source>
        <dbReference type="ARBA" id="ARBA00040276"/>
    </source>
</evidence>
<keyword evidence="24" id="KW-1185">Reference proteome</keyword>
<accession>A0ABD3VXK1</accession>
<sequence>MKVLGKVAVITGGARGFGKAFSEALLKRGAKVCFADIDVSGGQQSQRELAAKFGETSVHFVKCDVAKEEEFRDLFRECLSKFKKINIMVNNAGILDEAGWEKCIDVNMTAMMRGTYLALEKMNPENGGEGGTIINVSSFAGLYPAHFLPAYVATKHGILGFTRSLAMDPLYQSQGIQLATLCPAFASTNMVTDIIQGEAGSRQKILYPDVAIKITENMGICSVADITDGFIELVEKENCNGDVLLIDKKNGKQYQFVNKTTS</sequence>
<evidence type="ECO:0000256" key="17">
    <source>
        <dbReference type="ARBA" id="ARBA00048611"/>
    </source>
</evidence>
<dbReference type="SUPFAM" id="SSF51735">
    <property type="entry name" value="NAD(P)-binding Rossmann-fold domains"/>
    <property type="match status" value="1"/>
</dbReference>
<evidence type="ECO:0000313" key="23">
    <source>
        <dbReference type="EMBL" id="KAL3865728.1"/>
    </source>
</evidence>
<comment type="function">
    <text evidence="8">Catalyzes the NAD-dependent dehydrogenation (oxidation) of a broad array of hydroxylated polyunsaturated fatty acids (mainly eicosanoids and docosanoids, including prostaglandins, lipoxins and resolvins), yielding their corresponding keto (oxo) metabolites. Decreases the levels of the pro-proliferative prostaglandins such as prostaglandin E2 (whose activity is increased in cancer because of an increase in the expression of cyclooxygenase 2) and generates oxo-fatty acid products that can profoundly influence cell function by abrogating pro-inflammatory cytokine expression. Converts resolvins E1, D1 and D2 to their oxo products, which represents a mode of resolvin inactivation. Resolvin E1 plays important roles during the resolution phase of acute inflammation, while resolvins D1 and D2 have a unique role in obesity-induced adipose inflammation.</text>
</comment>
<dbReference type="GO" id="GO:0047034">
    <property type="term" value="F:15-hydroxyicosatetraenoate dehydrogenase activity"/>
    <property type="evidence" value="ECO:0007669"/>
    <property type="project" value="UniProtKB-EC"/>
</dbReference>
<comment type="catalytic activity">
    <reaction evidence="9">
        <text>prostaglandin E1 + NAD(+) = 15-oxoprostaglandin E1 + NADH + H(+)</text>
        <dbReference type="Rhea" id="RHEA:16477"/>
        <dbReference type="ChEBI" id="CHEBI:15378"/>
        <dbReference type="ChEBI" id="CHEBI:57397"/>
        <dbReference type="ChEBI" id="CHEBI:57401"/>
        <dbReference type="ChEBI" id="CHEBI:57540"/>
        <dbReference type="ChEBI" id="CHEBI:57945"/>
    </reaction>
    <physiologicalReaction direction="left-to-right" evidence="9">
        <dbReference type="Rhea" id="RHEA:16478"/>
    </physiologicalReaction>
</comment>
<proteinExistence type="inferred from homology"/>
<evidence type="ECO:0000313" key="24">
    <source>
        <dbReference type="Proteomes" id="UP001634394"/>
    </source>
</evidence>
<evidence type="ECO:0000256" key="21">
    <source>
        <dbReference type="ARBA" id="ARBA00049188"/>
    </source>
</evidence>
<dbReference type="PROSITE" id="PS00061">
    <property type="entry name" value="ADH_SHORT"/>
    <property type="match status" value="1"/>
</dbReference>
<comment type="catalytic activity">
    <reaction evidence="19">
        <text>resolvin D2 + NAD(+) = 16-oxoresolvin D2 + NADH + H(+)</text>
        <dbReference type="Rhea" id="RHEA:53588"/>
        <dbReference type="ChEBI" id="CHEBI:15378"/>
        <dbReference type="ChEBI" id="CHEBI:57540"/>
        <dbReference type="ChEBI" id="CHEBI:57945"/>
        <dbReference type="ChEBI" id="CHEBI:133367"/>
        <dbReference type="ChEBI" id="CHEBI:137498"/>
    </reaction>
    <physiologicalReaction direction="left-to-right" evidence="19">
        <dbReference type="Rhea" id="RHEA:53589"/>
    </physiologicalReaction>
</comment>
<dbReference type="InterPro" id="IPR002347">
    <property type="entry name" value="SDR_fam"/>
</dbReference>
<evidence type="ECO:0000256" key="22">
    <source>
        <dbReference type="RuleBase" id="RU000363"/>
    </source>
</evidence>
<dbReference type="InterPro" id="IPR020904">
    <property type="entry name" value="Sc_DH/Rdtase_CS"/>
</dbReference>
<dbReference type="FunFam" id="3.40.50.720:FF:000149">
    <property type="entry name" value="15-hydroxyprostaglandin dehydrogenase [NAD(+)]"/>
    <property type="match status" value="1"/>
</dbReference>
<name>A0ABD3VXK1_SINWO</name>
<evidence type="ECO:0000256" key="14">
    <source>
        <dbReference type="ARBA" id="ARBA00048170"/>
    </source>
</evidence>
<comment type="catalytic activity">
    <reaction evidence="20">
        <text>(15S)-hydroxy-(5Z,8Z,11Z,13E)-eicosatetraenoate + NAD(+) = 15-oxo-(5Z,8Z,11Z,13E)-eicosatetraenoate + NADH + H(+)</text>
        <dbReference type="Rhea" id="RHEA:23260"/>
        <dbReference type="ChEBI" id="CHEBI:15378"/>
        <dbReference type="ChEBI" id="CHEBI:57409"/>
        <dbReference type="ChEBI" id="CHEBI:57410"/>
        <dbReference type="ChEBI" id="CHEBI:57540"/>
        <dbReference type="ChEBI" id="CHEBI:57945"/>
        <dbReference type="EC" id="1.1.1.232"/>
    </reaction>
    <physiologicalReaction direction="left-to-right" evidence="20">
        <dbReference type="Rhea" id="RHEA:23261"/>
    </physiologicalReaction>
</comment>
<dbReference type="PANTHER" id="PTHR44229">
    <property type="entry name" value="15-HYDROXYPROSTAGLANDIN DEHYDROGENASE [NAD(+)]"/>
    <property type="match status" value="1"/>
</dbReference>
<comment type="catalytic activity">
    <reaction evidence="14">
        <text>resolvin D1 + NAD(+) = 17-oxoresolvin D1 + NADH + H(+)</text>
        <dbReference type="Rhea" id="RHEA:50128"/>
        <dbReference type="ChEBI" id="CHEBI:15378"/>
        <dbReference type="ChEBI" id="CHEBI:57540"/>
        <dbReference type="ChEBI" id="CHEBI:57945"/>
        <dbReference type="ChEBI" id="CHEBI:132079"/>
        <dbReference type="ChEBI" id="CHEBI:132081"/>
    </reaction>
    <physiologicalReaction direction="left-to-right" evidence="14">
        <dbReference type="Rhea" id="RHEA:50129"/>
    </physiologicalReaction>
</comment>
<evidence type="ECO:0000256" key="10">
    <source>
        <dbReference type="ARBA" id="ARBA00047672"/>
    </source>
</evidence>
<evidence type="ECO:0000256" key="18">
    <source>
        <dbReference type="ARBA" id="ARBA00048739"/>
    </source>
</evidence>
<evidence type="ECO:0000256" key="2">
    <source>
        <dbReference type="ARBA" id="ARBA00023002"/>
    </source>
</evidence>
<reference evidence="23 24" key="1">
    <citation type="submission" date="2024-11" db="EMBL/GenBank/DDBJ databases">
        <title>Chromosome-level genome assembly of the freshwater bivalve Anodonta woodiana.</title>
        <authorList>
            <person name="Chen X."/>
        </authorList>
    </citation>
    <scope>NUCLEOTIDE SEQUENCE [LARGE SCALE GENOMIC DNA]</scope>
    <source>
        <strain evidence="23">MN2024</strain>
        <tissue evidence="23">Gills</tissue>
    </source>
</reference>
<evidence type="ECO:0000256" key="16">
    <source>
        <dbReference type="ARBA" id="ARBA00048535"/>
    </source>
</evidence>
<comment type="catalytic activity">
    <reaction evidence="13">
        <text>(11R)-hydroxy-(5Z,8Z,12E,14Z)-eicosatetraenoate + NAD(+) = 11-oxo-(5Z,8Z,12E,14Z)-eicosatetraenoate + NADH + H(+)</text>
        <dbReference type="Rhea" id="RHEA:48640"/>
        <dbReference type="ChEBI" id="CHEBI:15378"/>
        <dbReference type="ChEBI" id="CHEBI:57540"/>
        <dbReference type="ChEBI" id="CHEBI:57945"/>
        <dbReference type="ChEBI" id="CHEBI:78836"/>
        <dbReference type="ChEBI" id="CHEBI:90697"/>
    </reaction>
    <physiologicalReaction direction="left-to-right" evidence="13">
        <dbReference type="Rhea" id="RHEA:48641"/>
    </physiologicalReaction>
</comment>
<evidence type="ECO:0000256" key="6">
    <source>
        <dbReference type="ARBA" id="ARBA00041812"/>
    </source>
</evidence>
<comment type="catalytic activity">
    <reaction evidence="11">
        <text>14-hydroxy-(4Z,7Z,10Z,12E,16Z,19Z)-docosahexaenoate + NAD(+) = 14-oxo-(4Z,7Z,10Z,12E,16Z,19Z)-docosahexaenoate + NADH + H(+)</text>
        <dbReference type="Rhea" id="RHEA:48952"/>
        <dbReference type="ChEBI" id="CHEBI:15378"/>
        <dbReference type="ChEBI" id="CHEBI:57540"/>
        <dbReference type="ChEBI" id="CHEBI:57945"/>
        <dbReference type="ChEBI" id="CHEBI:90866"/>
        <dbReference type="ChEBI" id="CHEBI:90867"/>
    </reaction>
    <physiologicalReaction direction="left-to-right" evidence="11">
        <dbReference type="Rhea" id="RHEA:48953"/>
    </physiologicalReaction>
</comment>
<evidence type="ECO:0000256" key="20">
    <source>
        <dbReference type="ARBA" id="ARBA00049151"/>
    </source>
</evidence>
<gene>
    <name evidence="23" type="ORF">ACJMK2_043088</name>
</gene>
<comment type="catalytic activity">
    <reaction evidence="17">
        <text>prostaglandin A1 + NAD(+) = 15-oxo-prostaglandin A1 + NADH + H(+)</text>
        <dbReference type="Rhea" id="RHEA:41263"/>
        <dbReference type="ChEBI" id="CHEBI:15378"/>
        <dbReference type="ChEBI" id="CHEBI:57398"/>
        <dbReference type="ChEBI" id="CHEBI:57540"/>
        <dbReference type="ChEBI" id="CHEBI:57945"/>
        <dbReference type="ChEBI" id="CHEBI:85072"/>
    </reaction>
    <physiologicalReaction direction="left-to-right" evidence="17">
        <dbReference type="Rhea" id="RHEA:41264"/>
    </physiologicalReaction>
</comment>
<dbReference type="CDD" id="cd05323">
    <property type="entry name" value="ADH_SDR_c_like"/>
    <property type="match status" value="1"/>
</dbReference>
<evidence type="ECO:0000256" key="9">
    <source>
        <dbReference type="ARBA" id="ARBA00047325"/>
    </source>
</evidence>
<comment type="catalytic activity">
    <reaction evidence="15">
        <text>resolvin D2 + NAD(+) = 7-oxoresolvin D2 + NADH + H(+)</text>
        <dbReference type="Rhea" id="RHEA:53584"/>
        <dbReference type="ChEBI" id="CHEBI:15378"/>
        <dbReference type="ChEBI" id="CHEBI:57540"/>
        <dbReference type="ChEBI" id="CHEBI:57945"/>
        <dbReference type="ChEBI" id="CHEBI:133367"/>
        <dbReference type="ChEBI" id="CHEBI:137497"/>
    </reaction>
    <physiologicalReaction direction="left-to-right" evidence="15">
        <dbReference type="Rhea" id="RHEA:53585"/>
    </physiologicalReaction>
</comment>
<dbReference type="AlphaFoldDB" id="A0ABD3VXK1"/>
<dbReference type="EMBL" id="JBJQND010000009">
    <property type="protein sequence ID" value="KAL3865728.1"/>
    <property type="molecule type" value="Genomic_DNA"/>
</dbReference>
<dbReference type="PANTHER" id="PTHR44229:SF4">
    <property type="entry name" value="15-HYDROXYPROSTAGLANDIN DEHYDROGENASE [NAD(+)]"/>
    <property type="match status" value="1"/>
</dbReference>
<evidence type="ECO:0000256" key="12">
    <source>
        <dbReference type="ARBA" id="ARBA00048140"/>
    </source>
</evidence>
<comment type="catalytic activity">
    <reaction evidence="21">
        <text>resolvin E1 + NAD(+) = 18-oxo-resolvin E1 + NADH + H(+)</text>
        <dbReference type="Rhea" id="RHEA:49244"/>
        <dbReference type="ChEBI" id="CHEBI:15378"/>
        <dbReference type="ChEBI" id="CHEBI:57540"/>
        <dbReference type="ChEBI" id="CHEBI:57945"/>
        <dbReference type="ChEBI" id="CHEBI:91000"/>
        <dbReference type="ChEBI" id="CHEBI:91001"/>
    </reaction>
    <physiologicalReaction direction="left-to-right" evidence="21">
        <dbReference type="Rhea" id="RHEA:49245"/>
    </physiologicalReaction>
</comment>
<dbReference type="EC" id="1.1.1.141" evidence="3"/>
<comment type="catalytic activity">
    <reaction evidence="18">
        <text>prostaglandin E2 + NAD(+) = 15-oxoprostaglandin E2 + NADH + H(+)</text>
        <dbReference type="Rhea" id="RHEA:11876"/>
        <dbReference type="ChEBI" id="CHEBI:15378"/>
        <dbReference type="ChEBI" id="CHEBI:57400"/>
        <dbReference type="ChEBI" id="CHEBI:57540"/>
        <dbReference type="ChEBI" id="CHEBI:57945"/>
        <dbReference type="ChEBI" id="CHEBI:606564"/>
        <dbReference type="EC" id="1.1.1.141"/>
    </reaction>
    <physiologicalReaction direction="left-to-right" evidence="18">
        <dbReference type="Rhea" id="RHEA:11877"/>
    </physiologicalReaction>
</comment>
<dbReference type="EC" id="1.1.1.232" evidence="4"/>
<dbReference type="Gene3D" id="3.40.50.720">
    <property type="entry name" value="NAD(P)-binding Rossmann-like Domain"/>
    <property type="match status" value="1"/>
</dbReference>
<keyword evidence="2" id="KW-0560">Oxidoreductase</keyword>
<evidence type="ECO:0000256" key="4">
    <source>
        <dbReference type="ARBA" id="ARBA00039060"/>
    </source>
</evidence>
<dbReference type="PRINTS" id="PR00081">
    <property type="entry name" value="GDHRDH"/>
</dbReference>
<evidence type="ECO:0000256" key="19">
    <source>
        <dbReference type="ARBA" id="ARBA00048921"/>
    </source>
</evidence>
<comment type="catalytic activity">
    <reaction evidence="12">
        <text>15-oxo-(5S,6R)-dihydroxy-(7E,9E,11Z)-eicosatrienoate + NADH + H(+) = (5S,6R,15S)-trihydroxy-(7E,9E,11Z)-eicosatrienoate + NAD(+)</text>
        <dbReference type="Rhea" id="RHEA:41596"/>
        <dbReference type="ChEBI" id="CHEBI:15378"/>
        <dbReference type="ChEBI" id="CHEBI:57540"/>
        <dbReference type="ChEBI" id="CHEBI:57945"/>
        <dbReference type="ChEBI" id="CHEBI:78325"/>
        <dbReference type="ChEBI" id="CHEBI:78329"/>
    </reaction>
    <physiologicalReaction direction="left-to-right" evidence="12">
        <dbReference type="Rhea" id="RHEA:41597"/>
    </physiologicalReaction>
</comment>
<comment type="catalytic activity">
    <reaction evidence="16">
        <text>lipoxin A4 + NAD(+) = 15-oxo-(5S,6R)-dihydroxy-(7E,9E,11Z,13E)-eicosatetraenoate + NADH + H(+)</text>
        <dbReference type="Rhea" id="RHEA:41572"/>
        <dbReference type="ChEBI" id="CHEBI:15378"/>
        <dbReference type="ChEBI" id="CHEBI:57540"/>
        <dbReference type="ChEBI" id="CHEBI:57945"/>
        <dbReference type="ChEBI" id="CHEBI:67026"/>
        <dbReference type="ChEBI" id="CHEBI:78311"/>
    </reaction>
    <physiologicalReaction direction="left-to-right" evidence="16">
        <dbReference type="Rhea" id="RHEA:41573"/>
    </physiologicalReaction>
</comment>
<dbReference type="GO" id="GO:0016404">
    <property type="term" value="F:15-hydroxyprostaglandin dehydrogenase (NAD+) activity"/>
    <property type="evidence" value="ECO:0007669"/>
    <property type="project" value="UniProtKB-EC"/>
</dbReference>
<comment type="caution">
    <text evidence="23">The sequence shown here is derived from an EMBL/GenBank/DDBJ whole genome shotgun (WGS) entry which is preliminary data.</text>
</comment>
<evidence type="ECO:0000256" key="7">
    <source>
        <dbReference type="ARBA" id="ARBA00042026"/>
    </source>
</evidence>
<evidence type="ECO:0000256" key="13">
    <source>
        <dbReference type="ARBA" id="ARBA00048144"/>
    </source>
</evidence>
<evidence type="ECO:0000256" key="8">
    <source>
        <dbReference type="ARBA" id="ARBA00045705"/>
    </source>
</evidence>
<evidence type="ECO:0000256" key="15">
    <source>
        <dbReference type="ARBA" id="ARBA00048393"/>
    </source>
</evidence>
<dbReference type="PRINTS" id="PR00080">
    <property type="entry name" value="SDRFAMILY"/>
</dbReference>
<protein>
    <recommendedName>
        <fullName evidence="5">15-hydroxyprostaglandin dehydrogenase [NAD(+)]</fullName>
        <ecNumber evidence="3">1.1.1.141</ecNumber>
        <ecNumber evidence="4">1.1.1.232</ecNumber>
    </recommendedName>
    <alternativeName>
        <fullName evidence="7">Eicosanoid/docosanoid dehydrogenase [NAD(+)]</fullName>
    </alternativeName>
    <alternativeName>
        <fullName evidence="6">Prostaglandin dehydrogenase 1</fullName>
    </alternativeName>
</protein>
<dbReference type="InterPro" id="IPR036291">
    <property type="entry name" value="NAD(P)-bd_dom_sf"/>
</dbReference>
<evidence type="ECO:0000256" key="11">
    <source>
        <dbReference type="ARBA" id="ARBA00048008"/>
    </source>
</evidence>